<evidence type="ECO:0000256" key="4">
    <source>
        <dbReference type="ARBA" id="ARBA00022490"/>
    </source>
</evidence>
<evidence type="ECO:0000256" key="1">
    <source>
        <dbReference type="ARBA" id="ARBA00004123"/>
    </source>
</evidence>
<evidence type="ECO:0000256" key="6">
    <source>
        <dbReference type="ARBA" id="ARBA00022723"/>
    </source>
</evidence>
<dbReference type="GeneTree" id="ENSGT00390000015719"/>
<evidence type="ECO:0000259" key="14">
    <source>
        <dbReference type="PROSITE" id="PS51843"/>
    </source>
</evidence>
<organism evidence="15 16">
    <name type="scientific">Oncorhynchus kisutch</name>
    <name type="common">Coho salmon</name>
    <name type="synonym">Salmo kisutch</name>
    <dbReference type="NCBI Taxonomy" id="8019"/>
    <lineage>
        <taxon>Eukaryota</taxon>
        <taxon>Metazoa</taxon>
        <taxon>Chordata</taxon>
        <taxon>Craniata</taxon>
        <taxon>Vertebrata</taxon>
        <taxon>Euteleostomi</taxon>
        <taxon>Actinopterygii</taxon>
        <taxon>Neopterygii</taxon>
        <taxon>Teleostei</taxon>
        <taxon>Protacanthopterygii</taxon>
        <taxon>Salmoniformes</taxon>
        <taxon>Salmonidae</taxon>
        <taxon>Salmoninae</taxon>
        <taxon>Oncorhynchus</taxon>
    </lineage>
</organism>
<dbReference type="GO" id="GO:0003714">
    <property type="term" value="F:transcription corepressor activity"/>
    <property type="evidence" value="ECO:0007669"/>
    <property type="project" value="TreeGrafter"/>
</dbReference>
<dbReference type="Gene3D" id="1.10.565.10">
    <property type="entry name" value="Retinoid X Receptor"/>
    <property type="match status" value="1"/>
</dbReference>
<dbReference type="Ensembl" id="ENSOKIT00005089323.1">
    <property type="protein sequence ID" value="ENSOKIP00005083683.1"/>
    <property type="gene ID" value="ENSOKIG00005036309.1"/>
</dbReference>
<dbReference type="CDD" id="cd07350">
    <property type="entry name" value="NR_LBD_Dax1"/>
    <property type="match status" value="1"/>
</dbReference>
<evidence type="ECO:0000256" key="10">
    <source>
        <dbReference type="ARBA" id="ARBA00023125"/>
    </source>
</evidence>
<keyword evidence="16" id="KW-1185">Reference proteome</keyword>
<keyword evidence="4" id="KW-0963">Cytoplasm</keyword>
<dbReference type="GO" id="GO:0003677">
    <property type="term" value="F:DNA binding"/>
    <property type="evidence" value="ECO:0007669"/>
    <property type="project" value="UniProtKB-KW"/>
</dbReference>
<evidence type="ECO:0000256" key="2">
    <source>
        <dbReference type="ARBA" id="ARBA00004496"/>
    </source>
</evidence>
<evidence type="ECO:0000313" key="16">
    <source>
        <dbReference type="Proteomes" id="UP000694557"/>
    </source>
</evidence>
<keyword evidence="11" id="KW-0804">Transcription</keyword>
<proteinExistence type="inferred from homology"/>
<feature type="domain" description="NR LBD" evidence="14">
    <location>
        <begin position="71"/>
        <end position="321"/>
    </location>
</feature>
<keyword evidence="12" id="KW-0675">Receptor</keyword>
<dbReference type="PROSITE" id="PS51843">
    <property type="entry name" value="NR_LBD"/>
    <property type="match status" value="1"/>
</dbReference>
<keyword evidence="10" id="KW-0238">DNA-binding</keyword>
<evidence type="ECO:0000256" key="7">
    <source>
        <dbReference type="ARBA" id="ARBA00022771"/>
    </source>
</evidence>
<sequence>MCCCWRGGNRGQKTPSPSLDVSAPLAMATLEGCHCQGAGGQNNNNSILYNILKNDSLTTTEEPTSQPQHRQQHQVLKVSSCSSSSRFELRQQQACSCGSSLRRGSLRSPQVTCKAASAVLMKTLRFVKNVPCFRELPEDDQLLLVRNGWVPLLVLGLAQDRVDFETTETAEPSMLQRILTGGCVSQGGLMDRQVEPEQSAGTPGVSLADIQGIKEFLKKCWGLDISTKEYAYLKGAVLFNSDLPGLCYLNYIQSLRSEAHQALNEYVKLIHRDDATRFAKLLIALAMLRAISPPVVAQLFFKPIIGAVNMEEVLLEMFYGK</sequence>
<dbReference type="GO" id="GO:0005737">
    <property type="term" value="C:cytoplasm"/>
    <property type="evidence" value="ECO:0007669"/>
    <property type="project" value="UniProtKB-SubCell"/>
</dbReference>
<keyword evidence="13" id="KW-0539">Nucleus</keyword>
<dbReference type="FunFam" id="1.10.565.10:FF:000031">
    <property type="entry name" value="Nuclear receptor subfamily 0 group B member 1"/>
    <property type="match status" value="1"/>
</dbReference>
<keyword evidence="9" id="KW-0805">Transcription regulation</keyword>
<evidence type="ECO:0000256" key="13">
    <source>
        <dbReference type="ARBA" id="ARBA00023242"/>
    </source>
</evidence>
<comment type="subcellular location">
    <subcellularLocation>
        <location evidence="2">Cytoplasm</location>
    </subcellularLocation>
    <subcellularLocation>
        <location evidence="1">Nucleus</location>
    </subcellularLocation>
</comment>
<evidence type="ECO:0000313" key="15">
    <source>
        <dbReference type="Ensembl" id="ENSOKIP00005083683.1"/>
    </source>
</evidence>
<dbReference type="AlphaFoldDB" id="A0A8C7J7C1"/>
<accession>A0A8C7J7C1</accession>
<protein>
    <submittedName>
        <fullName evidence="15">Nuclear receptor subfamily 0 group B member 1</fullName>
    </submittedName>
</protein>
<comment type="similarity">
    <text evidence="3">Belongs to the nuclear hormone receptor family. NR0 subfamily.</text>
</comment>
<reference evidence="15" key="1">
    <citation type="submission" date="2025-08" db="UniProtKB">
        <authorList>
            <consortium name="Ensembl"/>
        </authorList>
    </citation>
    <scope>IDENTIFICATION</scope>
</reference>
<dbReference type="PANTHER" id="PTHR24081">
    <property type="entry name" value="NUCLEAR RECEPTOR SUBFAMILY 0 GROUP B"/>
    <property type="match status" value="1"/>
</dbReference>
<evidence type="ECO:0000256" key="9">
    <source>
        <dbReference type="ARBA" id="ARBA00023015"/>
    </source>
</evidence>
<dbReference type="InterPro" id="IPR001723">
    <property type="entry name" value="Nuclear_hrmn_rcpt"/>
</dbReference>
<dbReference type="GO" id="GO:0000122">
    <property type="term" value="P:negative regulation of transcription by RNA polymerase II"/>
    <property type="evidence" value="ECO:0007669"/>
    <property type="project" value="TreeGrafter"/>
</dbReference>
<dbReference type="PRINTS" id="PR00398">
    <property type="entry name" value="STRDHORMONER"/>
</dbReference>
<dbReference type="InterPro" id="IPR033544">
    <property type="entry name" value="NR0B1/2"/>
</dbReference>
<dbReference type="SMART" id="SM00430">
    <property type="entry name" value="HOLI"/>
    <property type="match status" value="1"/>
</dbReference>
<dbReference type="PANTHER" id="PTHR24081:SF1">
    <property type="entry name" value="NUCLEAR RECEPTOR SUBFAMILY 0 GROUP B MEMBER 1"/>
    <property type="match status" value="1"/>
</dbReference>
<keyword evidence="5" id="KW-0678">Repressor</keyword>
<dbReference type="GO" id="GO:0008270">
    <property type="term" value="F:zinc ion binding"/>
    <property type="evidence" value="ECO:0007669"/>
    <property type="project" value="UniProtKB-KW"/>
</dbReference>
<keyword evidence="8" id="KW-0862">Zinc</keyword>
<dbReference type="Pfam" id="PF00104">
    <property type="entry name" value="Hormone_recep"/>
    <property type="match status" value="1"/>
</dbReference>
<evidence type="ECO:0000256" key="8">
    <source>
        <dbReference type="ARBA" id="ARBA00022833"/>
    </source>
</evidence>
<keyword evidence="6" id="KW-0479">Metal-binding</keyword>
<evidence type="ECO:0000256" key="3">
    <source>
        <dbReference type="ARBA" id="ARBA00006647"/>
    </source>
</evidence>
<dbReference type="GO" id="GO:0005634">
    <property type="term" value="C:nucleus"/>
    <property type="evidence" value="ECO:0007669"/>
    <property type="project" value="UniProtKB-SubCell"/>
</dbReference>
<dbReference type="InterPro" id="IPR000536">
    <property type="entry name" value="Nucl_hrmn_rcpt_lig-bd"/>
</dbReference>
<reference evidence="15" key="2">
    <citation type="submission" date="2025-09" db="UniProtKB">
        <authorList>
            <consortium name="Ensembl"/>
        </authorList>
    </citation>
    <scope>IDENTIFICATION</scope>
</reference>
<keyword evidence="7" id="KW-0863">Zinc-finger</keyword>
<evidence type="ECO:0000256" key="11">
    <source>
        <dbReference type="ARBA" id="ARBA00023163"/>
    </source>
</evidence>
<dbReference type="InterPro" id="IPR035500">
    <property type="entry name" value="NHR-like_dom_sf"/>
</dbReference>
<dbReference type="Proteomes" id="UP000694557">
    <property type="component" value="Unassembled WGS sequence"/>
</dbReference>
<dbReference type="SUPFAM" id="SSF48508">
    <property type="entry name" value="Nuclear receptor ligand-binding domain"/>
    <property type="match status" value="1"/>
</dbReference>
<name>A0A8C7J7C1_ONCKI</name>
<evidence type="ECO:0000256" key="12">
    <source>
        <dbReference type="ARBA" id="ARBA00023170"/>
    </source>
</evidence>
<evidence type="ECO:0000256" key="5">
    <source>
        <dbReference type="ARBA" id="ARBA00022491"/>
    </source>
</evidence>
<gene>
    <name evidence="15" type="primary">NR0B1</name>
</gene>